<dbReference type="RefSeq" id="WP_380136168.1">
    <property type="nucleotide sequence ID" value="NZ_JBHLUI010000006.1"/>
</dbReference>
<evidence type="ECO:0000256" key="10">
    <source>
        <dbReference type="SAM" id="MobiDB-lite"/>
    </source>
</evidence>
<dbReference type="Gene3D" id="3.90.79.20">
    <property type="match status" value="1"/>
</dbReference>
<feature type="compositionally biased region" description="Low complexity" evidence="10">
    <location>
        <begin position="9"/>
        <end position="26"/>
    </location>
</feature>
<keyword evidence="6 12" id="KW-0378">Hydrolase</keyword>
<dbReference type="Gene3D" id="3.90.79.10">
    <property type="entry name" value="Nucleoside Triphosphate Pyrophosphohydrolase"/>
    <property type="match status" value="1"/>
</dbReference>
<evidence type="ECO:0000256" key="6">
    <source>
        <dbReference type="ARBA" id="ARBA00022801"/>
    </source>
</evidence>
<keyword evidence="7" id="KW-0460">Magnesium</keyword>
<dbReference type="InterPro" id="IPR015375">
    <property type="entry name" value="NADH_PPase-like_N"/>
</dbReference>
<gene>
    <name evidence="12" type="primary">nudC</name>
    <name evidence="12" type="ORF">ACFFVI_01025</name>
</gene>
<evidence type="ECO:0000256" key="5">
    <source>
        <dbReference type="ARBA" id="ARBA00022723"/>
    </source>
</evidence>
<dbReference type="CDD" id="cd03429">
    <property type="entry name" value="NUDIX_NADH_pyrophosphatase_Nudt13"/>
    <property type="match status" value="1"/>
</dbReference>
<dbReference type="Pfam" id="PF00293">
    <property type="entry name" value="NUDIX"/>
    <property type="match status" value="1"/>
</dbReference>
<dbReference type="NCBIfam" id="NF001299">
    <property type="entry name" value="PRK00241.1"/>
    <property type="match status" value="1"/>
</dbReference>
<evidence type="ECO:0000313" key="13">
    <source>
        <dbReference type="Proteomes" id="UP001589748"/>
    </source>
</evidence>
<dbReference type="PROSITE" id="PS00893">
    <property type="entry name" value="NUDIX_BOX"/>
    <property type="match status" value="1"/>
</dbReference>
<dbReference type="InterPro" id="IPR050241">
    <property type="entry name" value="NAD-cap_RNA_hydrolase_NudC"/>
</dbReference>
<reference evidence="12 13" key="1">
    <citation type="submission" date="2024-09" db="EMBL/GenBank/DDBJ databases">
        <authorList>
            <person name="Sun Q."/>
            <person name="Mori K."/>
        </authorList>
    </citation>
    <scope>NUCLEOTIDE SEQUENCE [LARGE SCALE GENOMIC DNA]</scope>
    <source>
        <strain evidence="12 13">TISTR 1856</strain>
    </source>
</reference>
<accession>A0ABV5LNB4</accession>
<protein>
    <recommendedName>
        <fullName evidence="4">NAD(+) diphosphatase</fullName>
        <ecNumber evidence="4">3.6.1.22</ecNumber>
    </recommendedName>
</protein>
<evidence type="ECO:0000256" key="7">
    <source>
        <dbReference type="ARBA" id="ARBA00022842"/>
    </source>
</evidence>
<dbReference type="Proteomes" id="UP001589748">
    <property type="component" value="Unassembled WGS sequence"/>
</dbReference>
<name>A0ABV5LNB4_9ACTN</name>
<comment type="catalytic activity">
    <reaction evidence="9">
        <text>a 5'-end NAD(+)-phospho-ribonucleoside in mRNA + H2O = a 5'-end phospho-adenosine-phospho-ribonucleoside in mRNA + beta-nicotinamide D-ribonucleotide + 2 H(+)</text>
        <dbReference type="Rhea" id="RHEA:60876"/>
        <dbReference type="Rhea" id="RHEA-COMP:15698"/>
        <dbReference type="Rhea" id="RHEA-COMP:15719"/>
        <dbReference type="ChEBI" id="CHEBI:14649"/>
        <dbReference type="ChEBI" id="CHEBI:15377"/>
        <dbReference type="ChEBI" id="CHEBI:15378"/>
        <dbReference type="ChEBI" id="CHEBI:144029"/>
        <dbReference type="ChEBI" id="CHEBI:144051"/>
    </reaction>
    <physiologicalReaction direction="left-to-right" evidence="9">
        <dbReference type="Rhea" id="RHEA:60877"/>
    </physiologicalReaction>
</comment>
<comment type="caution">
    <text evidence="12">The sequence shown here is derived from an EMBL/GenBank/DDBJ whole genome shotgun (WGS) entry which is preliminary data.</text>
</comment>
<dbReference type="EC" id="3.6.1.22" evidence="4"/>
<evidence type="ECO:0000256" key="3">
    <source>
        <dbReference type="ARBA" id="ARBA00009595"/>
    </source>
</evidence>
<dbReference type="InterPro" id="IPR049734">
    <property type="entry name" value="NudC-like_C"/>
</dbReference>
<keyword evidence="13" id="KW-1185">Reference proteome</keyword>
<sequence>MPAPLPASTPRATTDPGAAADAPARVALPSPPLGELALSRQDLDRAGTRRALPVADLLADPATRVLRVHAGRAPVLSSPRGLELVLPGAAEIAAPGEDDLVLYLGTHDGTDFVAFVSDAAEPEVADGSAGGEEWRGLREVGAALGPRDAGLFTEALAMGNWHAVTRFSPRTGEPLRPASGGWVKVEPDGREHFPRTDAAVIMAIVDPADRLLLGHQPVWPANRYSVLAGFVEPGECFEDTVRREAWEEAGVVVGSAPDDVVYLGSQPWPFPASLMVGFVARAVTTEIKVDGEEIALARWFSREELAAEVADARVLPPPEVSIARRLIEAWFGGPLPVPSGATW</sequence>
<dbReference type="EMBL" id="JBHMDM010000001">
    <property type="protein sequence ID" value="MFB9375539.1"/>
    <property type="molecule type" value="Genomic_DNA"/>
</dbReference>
<dbReference type="PANTHER" id="PTHR42904:SF6">
    <property type="entry name" value="NAD-CAPPED RNA HYDROLASE NUDT12"/>
    <property type="match status" value="1"/>
</dbReference>
<dbReference type="Pfam" id="PF09296">
    <property type="entry name" value="NUDIX-like"/>
    <property type="match status" value="1"/>
</dbReference>
<dbReference type="InterPro" id="IPR000086">
    <property type="entry name" value="NUDIX_hydrolase_dom"/>
</dbReference>
<feature type="domain" description="Nudix hydrolase" evidence="11">
    <location>
        <begin position="194"/>
        <end position="322"/>
    </location>
</feature>
<keyword evidence="8" id="KW-0520">NAD</keyword>
<evidence type="ECO:0000256" key="8">
    <source>
        <dbReference type="ARBA" id="ARBA00023027"/>
    </source>
</evidence>
<dbReference type="SUPFAM" id="SSF55811">
    <property type="entry name" value="Nudix"/>
    <property type="match status" value="1"/>
</dbReference>
<evidence type="ECO:0000256" key="4">
    <source>
        <dbReference type="ARBA" id="ARBA00012381"/>
    </source>
</evidence>
<organism evidence="12 13">
    <name type="scientific">Kineococcus gynurae</name>
    <dbReference type="NCBI Taxonomy" id="452979"/>
    <lineage>
        <taxon>Bacteria</taxon>
        <taxon>Bacillati</taxon>
        <taxon>Actinomycetota</taxon>
        <taxon>Actinomycetes</taxon>
        <taxon>Kineosporiales</taxon>
        <taxon>Kineosporiaceae</taxon>
        <taxon>Kineococcus</taxon>
    </lineage>
</organism>
<evidence type="ECO:0000259" key="11">
    <source>
        <dbReference type="PROSITE" id="PS51462"/>
    </source>
</evidence>
<evidence type="ECO:0000313" key="12">
    <source>
        <dbReference type="EMBL" id="MFB9375539.1"/>
    </source>
</evidence>
<comment type="cofactor">
    <cofactor evidence="2">
        <name>Zn(2+)</name>
        <dbReference type="ChEBI" id="CHEBI:29105"/>
    </cofactor>
</comment>
<feature type="region of interest" description="Disordered" evidence="10">
    <location>
        <begin position="1"/>
        <end position="26"/>
    </location>
</feature>
<keyword evidence="5" id="KW-0479">Metal-binding</keyword>
<dbReference type="InterPro" id="IPR015797">
    <property type="entry name" value="NUDIX_hydrolase-like_dom_sf"/>
</dbReference>
<dbReference type="GO" id="GO:0016787">
    <property type="term" value="F:hydrolase activity"/>
    <property type="evidence" value="ECO:0007669"/>
    <property type="project" value="UniProtKB-KW"/>
</dbReference>
<evidence type="ECO:0000256" key="1">
    <source>
        <dbReference type="ARBA" id="ARBA00001946"/>
    </source>
</evidence>
<evidence type="ECO:0000256" key="9">
    <source>
        <dbReference type="ARBA" id="ARBA00023679"/>
    </source>
</evidence>
<dbReference type="PROSITE" id="PS51462">
    <property type="entry name" value="NUDIX"/>
    <property type="match status" value="1"/>
</dbReference>
<dbReference type="InterPro" id="IPR020084">
    <property type="entry name" value="NUDIX_hydrolase_CS"/>
</dbReference>
<proteinExistence type="inferred from homology"/>
<dbReference type="PANTHER" id="PTHR42904">
    <property type="entry name" value="NUDIX HYDROLASE, NUDC SUBFAMILY"/>
    <property type="match status" value="1"/>
</dbReference>
<comment type="cofactor">
    <cofactor evidence="1">
        <name>Mg(2+)</name>
        <dbReference type="ChEBI" id="CHEBI:18420"/>
    </cofactor>
</comment>
<evidence type="ECO:0000256" key="2">
    <source>
        <dbReference type="ARBA" id="ARBA00001947"/>
    </source>
</evidence>
<comment type="similarity">
    <text evidence="3">Belongs to the Nudix hydrolase family. NudC subfamily.</text>
</comment>